<organism evidence="2 3">
    <name type="scientific">Bimuria novae-zelandiae CBS 107.79</name>
    <dbReference type="NCBI Taxonomy" id="1447943"/>
    <lineage>
        <taxon>Eukaryota</taxon>
        <taxon>Fungi</taxon>
        <taxon>Dikarya</taxon>
        <taxon>Ascomycota</taxon>
        <taxon>Pezizomycotina</taxon>
        <taxon>Dothideomycetes</taxon>
        <taxon>Pleosporomycetidae</taxon>
        <taxon>Pleosporales</taxon>
        <taxon>Massarineae</taxon>
        <taxon>Didymosphaeriaceae</taxon>
        <taxon>Bimuria</taxon>
    </lineage>
</organism>
<keyword evidence="3" id="KW-1185">Reference proteome</keyword>
<proteinExistence type="predicted"/>
<dbReference type="AlphaFoldDB" id="A0A6A5UU93"/>
<evidence type="ECO:0000313" key="3">
    <source>
        <dbReference type="Proteomes" id="UP000800036"/>
    </source>
</evidence>
<accession>A0A6A5UU93</accession>
<sequence>MVQGRVSKTLARHGTSSARARASACAAASTSVRARSRAAASAAAFLSSSSLTYCLTTFIFATSPNSSFSILIIAEGKHAIVKRVRGTAAALEHHGVLKHSLNRRQSIW</sequence>
<protein>
    <submittedName>
        <fullName evidence="2">Uncharacterized protein</fullName>
    </submittedName>
</protein>
<evidence type="ECO:0000256" key="1">
    <source>
        <dbReference type="SAM" id="MobiDB-lite"/>
    </source>
</evidence>
<feature type="region of interest" description="Disordered" evidence="1">
    <location>
        <begin position="1"/>
        <end position="20"/>
    </location>
</feature>
<dbReference type="Proteomes" id="UP000800036">
    <property type="component" value="Unassembled WGS sequence"/>
</dbReference>
<name>A0A6A5UU93_9PLEO</name>
<dbReference type="EMBL" id="ML976721">
    <property type="protein sequence ID" value="KAF1968385.1"/>
    <property type="molecule type" value="Genomic_DNA"/>
</dbReference>
<reference evidence="2" key="1">
    <citation type="journal article" date="2020" name="Stud. Mycol.">
        <title>101 Dothideomycetes genomes: a test case for predicting lifestyles and emergence of pathogens.</title>
        <authorList>
            <person name="Haridas S."/>
            <person name="Albert R."/>
            <person name="Binder M."/>
            <person name="Bloem J."/>
            <person name="Labutti K."/>
            <person name="Salamov A."/>
            <person name="Andreopoulos B."/>
            <person name="Baker S."/>
            <person name="Barry K."/>
            <person name="Bills G."/>
            <person name="Bluhm B."/>
            <person name="Cannon C."/>
            <person name="Castanera R."/>
            <person name="Culley D."/>
            <person name="Daum C."/>
            <person name="Ezra D."/>
            <person name="Gonzalez J."/>
            <person name="Henrissat B."/>
            <person name="Kuo A."/>
            <person name="Liang C."/>
            <person name="Lipzen A."/>
            <person name="Lutzoni F."/>
            <person name="Magnuson J."/>
            <person name="Mondo S."/>
            <person name="Nolan M."/>
            <person name="Ohm R."/>
            <person name="Pangilinan J."/>
            <person name="Park H.-J."/>
            <person name="Ramirez L."/>
            <person name="Alfaro M."/>
            <person name="Sun H."/>
            <person name="Tritt A."/>
            <person name="Yoshinaga Y."/>
            <person name="Zwiers L.-H."/>
            <person name="Turgeon B."/>
            <person name="Goodwin S."/>
            <person name="Spatafora J."/>
            <person name="Crous P."/>
            <person name="Grigoriev I."/>
        </authorList>
    </citation>
    <scope>NUCLEOTIDE SEQUENCE</scope>
    <source>
        <strain evidence="2">CBS 107.79</strain>
    </source>
</reference>
<gene>
    <name evidence="2" type="ORF">BU23DRAFT_266248</name>
</gene>
<evidence type="ECO:0000313" key="2">
    <source>
        <dbReference type="EMBL" id="KAF1968385.1"/>
    </source>
</evidence>